<dbReference type="InterPro" id="IPR001040">
    <property type="entry name" value="TIF_eIF_4E"/>
</dbReference>
<evidence type="ECO:0000313" key="3">
    <source>
        <dbReference type="EMBL" id="EDU43963.1"/>
    </source>
</evidence>
<feature type="compositionally biased region" description="Low complexity" evidence="2">
    <location>
        <begin position="104"/>
        <end position="113"/>
    </location>
</feature>
<accession>B2WLQ3</accession>
<proteinExistence type="inferred from homology"/>
<feature type="region of interest" description="Disordered" evidence="2">
    <location>
        <begin position="104"/>
        <end position="124"/>
    </location>
</feature>
<dbReference type="EMBL" id="DS231629">
    <property type="protein sequence ID" value="EDU43963.1"/>
    <property type="molecule type" value="Genomic_DNA"/>
</dbReference>
<dbReference type="GO" id="GO:0000340">
    <property type="term" value="F:RNA 7-methylguanosine cap binding"/>
    <property type="evidence" value="ECO:0007669"/>
    <property type="project" value="TreeGrafter"/>
</dbReference>
<dbReference type="PANTHER" id="PTHR11960">
    <property type="entry name" value="EUKARYOTIC TRANSLATION INITIATION FACTOR 4E RELATED"/>
    <property type="match status" value="1"/>
</dbReference>
<evidence type="ECO:0000256" key="1">
    <source>
        <dbReference type="RuleBase" id="RU004374"/>
    </source>
</evidence>
<evidence type="ECO:0000313" key="4">
    <source>
        <dbReference type="Proteomes" id="UP000001471"/>
    </source>
</evidence>
<gene>
    <name evidence="3" type="ORF">PTRG_10913</name>
</gene>
<sequence length="448" mass="49225">MEATKKRPSTSKLSLSMSHSEPNNEKSEPHQRTISATKRFGGDSSHGSRNPFNAMSPLTPGGLASPTTGGSSAFGLGSGAFASFGSAGKTPKTPGTAFDFKAAAMSSPSPATPSDKKDKPVSKVVNSIRKESISTGSIPENTQGPSAPPDFNAPWPLKYTWAVWYRPPTAKNVDYEKSIVPLCKFSTAQEFWKVFSHLKRPSSLPSVSDYHVFKQGIRPVWEDDENKRGGKWIMRLKKGVADRYWEDLLLALVGDQFLDAGEEFCGFVLSVRSGEDVFSIWTKSDGVKNFKIRDTIRRVLKLPEGTNIFTYPKYRGVLAASSFGSSNVHPDETNAQPPNLDLPPCPYTRAPSPAPSPTRTYIDLSSPTRPSNRPPHFVPRPEASRRLPSKPSEDEKRLVGDYTGCGQSPQPAYEYATQARVEQRIQAGQYLEQRTSCAKSKANYIREA</sequence>
<feature type="compositionally biased region" description="Basic and acidic residues" evidence="2">
    <location>
        <begin position="22"/>
        <end position="31"/>
    </location>
</feature>
<feature type="compositionally biased region" description="Low complexity" evidence="2">
    <location>
        <begin position="10"/>
        <end position="20"/>
    </location>
</feature>
<dbReference type="Proteomes" id="UP000001471">
    <property type="component" value="Unassembled WGS sequence"/>
</dbReference>
<dbReference type="InParanoid" id="B2WLQ3"/>
<dbReference type="GO" id="GO:0016281">
    <property type="term" value="C:eukaryotic translation initiation factor 4F complex"/>
    <property type="evidence" value="ECO:0007669"/>
    <property type="project" value="TreeGrafter"/>
</dbReference>
<dbReference type="InterPro" id="IPR023398">
    <property type="entry name" value="TIF_eIF4e-like"/>
</dbReference>
<comment type="similarity">
    <text evidence="1">Belongs to the eukaryotic initiation factor 4E family.</text>
</comment>
<keyword evidence="1 3" id="KW-0396">Initiation factor</keyword>
<feature type="compositionally biased region" description="Pro residues" evidence="2">
    <location>
        <begin position="340"/>
        <end position="356"/>
    </location>
</feature>
<dbReference type="PROSITE" id="PS00813">
    <property type="entry name" value="IF4E"/>
    <property type="match status" value="1"/>
</dbReference>
<dbReference type="OrthoDB" id="590761at2759"/>
<dbReference type="Pfam" id="PF01652">
    <property type="entry name" value="IF4E"/>
    <property type="match status" value="1"/>
</dbReference>
<keyword evidence="1" id="KW-0694">RNA-binding</keyword>
<keyword evidence="1" id="KW-0648">Protein biosynthesis</keyword>
<dbReference type="Gene3D" id="3.30.760.10">
    <property type="entry name" value="RNA Cap, Translation Initiation Factor Eif4e"/>
    <property type="match status" value="1"/>
</dbReference>
<name>B2WLQ3_PYRTR</name>
<dbReference type="eggNOG" id="KOG1669">
    <property type="taxonomic scope" value="Eukaryota"/>
</dbReference>
<dbReference type="HOGENOM" id="CLU_043552_0_0_1"/>
<feature type="compositionally biased region" description="Polar residues" evidence="2">
    <location>
        <begin position="326"/>
        <end position="337"/>
    </location>
</feature>
<feature type="region of interest" description="Disordered" evidence="2">
    <location>
        <begin position="326"/>
        <end position="411"/>
    </location>
</feature>
<feature type="compositionally biased region" description="Polar residues" evidence="2">
    <location>
        <begin position="133"/>
        <end position="145"/>
    </location>
</feature>
<feature type="region of interest" description="Disordered" evidence="2">
    <location>
        <begin position="1"/>
        <end position="74"/>
    </location>
</feature>
<organism evidence="3 4">
    <name type="scientific">Pyrenophora tritici-repentis (strain Pt-1C-BFP)</name>
    <name type="common">Wheat tan spot fungus</name>
    <name type="synonym">Drechslera tritici-repentis</name>
    <dbReference type="NCBI Taxonomy" id="426418"/>
    <lineage>
        <taxon>Eukaryota</taxon>
        <taxon>Fungi</taxon>
        <taxon>Dikarya</taxon>
        <taxon>Ascomycota</taxon>
        <taxon>Pezizomycotina</taxon>
        <taxon>Dothideomycetes</taxon>
        <taxon>Pleosporomycetidae</taxon>
        <taxon>Pleosporales</taxon>
        <taxon>Pleosporineae</taxon>
        <taxon>Pleosporaceae</taxon>
        <taxon>Pyrenophora</taxon>
    </lineage>
</organism>
<reference evidence="4" key="1">
    <citation type="journal article" date="2013" name="G3 (Bethesda)">
        <title>Comparative genomics of a plant-pathogenic fungus, Pyrenophora tritici-repentis, reveals transduplication and the impact of repeat elements on pathogenicity and population divergence.</title>
        <authorList>
            <person name="Manning V.A."/>
            <person name="Pandelova I."/>
            <person name="Dhillon B."/>
            <person name="Wilhelm L.J."/>
            <person name="Goodwin S.B."/>
            <person name="Berlin A.M."/>
            <person name="Figueroa M."/>
            <person name="Freitag M."/>
            <person name="Hane J.K."/>
            <person name="Henrissat B."/>
            <person name="Holman W.H."/>
            <person name="Kodira C.D."/>
            <person name="Martin J."/>
            <person name="Oliver R.P."/>
            <person name="Robbertse B."/>
            <person name="Schackwitz W."/>
            <person name="Schwartz D.C."/>
            <person name="Spatafora J.W."/>
            <person name="Turgeon B.G."/>
            <person name="Yandava C."/>
            <person name="Young S."/>
            <person name="Zhou S."/>
            <person name="Zeng Q."/>
            <person name="Grigoriev I.V."/>
            <person name="Ma L.-J."/>
            <person name="Ciuffetti L.M."/>
        </authorList>
    </citation>
    <scope>NUCLEOTIDE SEQUENCE [LARGE SCALE GENOMIC DNA]</scope>
    <source>
        <strain evidence="4">Pt-1C-BFP</strain>
    </source>
</reference>
<dbReference type="SUPFAM" id="SSF55418">
    <property type="entry name" value="eIF4e-like"/>
    <property type="match status" value="1"/>
</dbReference>
<feature type="region of interest" description="Disordered" evidence="2">
    <location>
        <begin position="130"/>
        <end position="149"/>
    </location>
</feature>
<dbReference type="PANTHER" id="PTHR11960:SF18">
    <property type="entry name" value="EUKARYOTIC TRANSLATION INITIATION FACTOR 4E HOMOLOGOUS PROTEIN, ISOFORM B"/>
    <property type="match status" value="1"/>
</dbReference>
<dbReference type="InterPro" id="IPR019770">
    <property type="entry name" value="TIF_eIF_4E_CS"/>
</dbReference>
<evidence type="ECO:0000256" key="2">
    <source>
        <dbReference type="SAM" id="MobiDB-lite"/>
    </source>
</evidence>
<feature type="compositionally biased region" description="Polar residues" evidence="2">
    <location>
        <begin position="357"/>
        <end position="371"/>
    </location>
</feature>
<dbReference type="AlphaFoldDB" id="B2WLQ3"/>
<dbReference type="GO" id="GO:0003743">
    <property type="term" value="F:translation initiation factor activity"/>
    <property type="evidence" value="ECO:0007669"/>
    <property type="project" value="UniProtKB-KW"/>
</dbReference>
<dbReference type="STRING" id="426418.B2WLQ3"/>
<protein>
    <submittedName>
        <fullName evidence="3">Eukaryotic translation initiation factor 4E-4</fullName>
    </submittedName>
</protein>